<evidence type="ECO:0000259" key="2">
    <source>
        <dbReference type="Pfam" id="PF04695"/>
    </source>
</evidence>
<feature type="compositionally biased region" description="Polar residues" evidence="1">
    <location>
        <begin position="41"/>
        <end position="54"/>
    </location>
</feature>
<name>A0A0C3GHP3_PILCF</name>
<dbReference type="Pfam" id="PF04695">
    <property type="entry name" value="Pex14_N"/>
    <property type="match status" value="1"/>
</dbReference>
<dbReference type="Proteomes" id="UP000054166">
    <property type="component" value="Unassembled WGS sequence"/>
</dbReference>
<protein>
    <recommendedName>
        <fullName evidence="2">Peroxisome membrane anchor protein Pex14p N-terminal domain-containing protein</fullName>
    </recommendedName>
</protein>
<feature type="domain" description="Peroxisome membrane anchor protein Pex14p N-terminal" evidence="2">
    <location>
        <begin position="56"/>
        <end position="100"/>
    </location>
</feature>
<dbReference type="InterPro" id="IPR036388">
    <property type="entry name" value="WH-like_DNA-bd_sf"/>
</dbReference>
<reference evidence="4" key="2">
    <citation type="submission" date="2015-01" db="EMBL/GenBank/DDBJ databases">
        <title>Evolutionary Origins and Diversification of the Mycorrhizal Mutualists.</title>
        <authorList>
            <consortium name="DOE Joint Genome Institute"/>
            <consortium name="Mycorrhizal Genomics Consortium"/>
            <person name="Kohler A."/>
            <person name="Kuo A."/>
            <person name="Nagy L.G."/>
            <person name="Floudas D."/>
            <person name="Copeland A."/>
            <person name="Barry K.W."/>
            <person name="Cichocki N."/>
            <person name="Veneault-Fourrey C."/>
            <person name="LaButti K."/>
            <person name="Lindquist E.A."/>
            <person name="Lipzen A."/>
            <person name="Lundell T."/>
            <person name="Morin E."/>
            <person name="Murat C."/>
            <person name="Riley R."/>
            <person name="Ohm R."/>
            <person name="Sun H."/>
            <person name="Tunlid A."/>
            <person name="Henrissat B."/>
            <person name="Grigoriev I.V."/>
            <person name="Hibbett D.S."/>
            <person name="Martin F."/>
        </authorList>
    </citation>
    <scope>NUCLEOTIDE SEQUENCE [LARGE SCALE GENOMIC DNA]</scope>
    <source>
        <strain evidence="4">F 1598</strain>
    </source>
</reference>
<organism evidence="3 4">
    <name type="scientific">Piloderma croceum (strain F 1598)</name>
    <dbReference type="NCBI Taxonomy" id="765440"/>
    <lineage>
        <taxon>Eukaryota</taxon>
        <taxon>Fungi</taxon>
        <taxon>Dikarya</taxon>
        <taxon>Basidiomycota</taxon>
        <taxon>Agaricomycotina</taxon>
        <taxon>Agaricomycetes</taxon>
        <taxon>Agaricomycetidae</taxon>
        <taxon>Atheliales</taxon>
        <taxon>Atheliaceae</taxon>
        <taxon>Piloderma</taxon>
    </lineage>
</organism>
<accession>A0A0C3GHP3</accession>
<reference evidence="3 4" key="1">
    <citation type="submission" date="2014-04" db="EMBL/GenBank/DDBJ databases">
        <authorList>
            <consortium name="DOE Joint Genome Institute"/>
            <person name="Kuo A."/>
            <person name="Tarkka M."/>
            <person name="Buscot F."/>
            <person name="Kohler A."/>
            <person name="Nagy L.G."/>
            <person name="Floudas D."/>
            <person name="Copeland A."/>
            <person name="Barry K.W."/>
            <person name="Cichocki N."/>
            <person name="Veneault-Fourrey C."/>
            <person name="LaButti K."/>
            <person name="Lindquist E.A."/>
            <person name="Lipzen A."/>
            <person name="Lundell T."/>
            <person name="Morin E."/>
            <person name="Murat C."/>
            <person name="Sun H."/>
            <person name="Tunlid A."/>
            <person name="Henrissat B."/>
            <person name="Grigoriev I.V."/>
            <person name="Hibbett D.S."/>
            <person name="Martin F."/>
            <person name="Nordberg H.P."/>
            <person name="Cantor M.N."/>
            <person name="Hua S.X."/>
        </authorList>
    </citation>
    <scope>NUCLEOTIDE SEQUENCE [LARGE SCALE GENOMIC DNA]</scope>
    <source>
        <strain evidence="3 4">F 1598</strain>
    </source>
</reference>
<feature type="compositionally biased region" description="Low complexity" evidence="1">
    <location>
        <begin position="16"/>
        <end position="31"/>
    </location>
</feature>
<feature type="compositionally biased region" description="Polar residues" evidence="1">
    <location>
        <begin position="1"/>
        <end position="15"/>
    </location>
</feature>
<evidence type="ECO:0000313" key="3">
    <source>
        <dbReference type="EMBL" id="KIM91174.1"/>
    </source>
</evidence>
<feature type="region of interest" description="Disordered" evidence="1">
    <location>
        <begin position="1"/>
        <end position="55"/>
    </location>
</feature>
<keyword evidence="4" id="KW-1185">Reference proteome</keyword>
<sequence length="403" mass="44415">MADGDQTSNASTQSLSSQPKQPSIPASSSSSDVRDARSLATPENNTSPPVSQPENRAELVERARLFLASPQIRYEDLFAKRRFLAEKGLNDAEIAGLLQELPVQAPLVPPRTYPPSPPSNLPNLLVGLLRIFTWVAGGSATLLLIHYRYLLPLFTYSYQARFSIKAHQKDLLARLTTSIESLKDTQSKTFSVLPKPKLFQEDPTYKDCHTLDAVVAATQETQKMPSFSVLRCAIEEFATQGLDANTEELFRAIEAKFPSLNSEHGAQYQNDLWQTLTTNPLFSYKDTPTTSIWYYAPPAPPAPTPLVSSLTALHSSFPTSLLHTSPFQHTLGALSDLTGYITTQIYSLPGISSYRASGFNAGSLLGPEEEELRREIRALKGLVLNRRSFMNTIQRSSSTPPVG</sequence>
<evidence type="ECO:0000313" key="4">
    <source>
        <dbReference type="Proteomes" id="UP000054166"/>
    </source>
</evidence>
<dbReference type="AlphaFoldDB" id="A0A0C3GHP3"/>
<dbReference type="HOGENOM" id="CLU_058471_0_0_1"/>
<proteinExistence type="predicted"/>
<dbReference type="EMBL" id="KN832972">
    <property type="protein sequence ID" value="KIM91174.1"/>
    <property type="molecule type" value="Genomic_DNA"/>
</dbReference>
<dbReference type="Gene3D" id="1.10.10.10">
    <property type="entry name" value="Winged helix-like DNA-binding domain superfamily/Winged helix DNA-binding domain"/>
    <property type="match status" value="1"/>
</dbReference>
<dbReference type="InterPro" id="IPR006785">
    <property type="entry name" value="Pex14_N"/>
</dbReference>
<dbReference type="STRING" id="765440.A0A0C3GHP3"/>
<dbReference type="InParanoid" id="A0A0C3GHP3"/>
<gene>
    <name evidence="3" type="ORF">PILCRDRAFT_167471</name>
</gene>
<dbReference type="OrthoDB" id="441517at2759"/>
<evidence type="ECO:0000256" key="1">
    <source>
        <dbReference type="SAM" id="MobiDB-lite"/>
    </source>
</evidence>